<reference evidence="3 4" key="1">
    <citation type="submission" date="2017-02" db="EMBL/GenBank/DDBJ databases">
        <title>The new phylogeny of genus Mycobacterium.</title>
        <authorList>
            <person name="Tortoli E."/>
            <person name="Trovato A."/>
            <person name="Cirillo D.M."/>
        </authorList>
    </citation>
    <scope>NUCLEOTIDE SEQUENCE [LARGE SCALE GENOMIC DNA]</scope>
    <source>
        <strain evidence="3 4">IP1130001</strain>
    </source>
</reference>
<dbReference type="Gene3D" id="2.120.10.30">
    <property type="entry name" value="TolB, C-terminal domain"/>
    <property type="match status" value="3"/>
</dbReference>
<evidence type="ECO:0000256" key="2">
    <source>
        <dbReference type="PROSITE-ProRule" id="PRU00504"/>
    </source>
</evidence>
<dbReference type="PANTHER" id="PTHR24104:SF25">
    <property type="entry name" value="PROTEIN LIN-41"/>
    <property type="match status" value="1"/>
</dbReference>
<dbReference type="Proteomes" id="UP000243140">
    <property type="component" value="Unassembled WGS sequence"/>
</dbReference>
<keyword evidence="1" id="KW-0677">Repeat</keyword>
<proteinExistence type="predicted"/>
<feature type="repeat" description="NHL" evidence="2">
    <location>
        <begin position="69"/>
        <end position="109"/>
    </location>
</feature>
<dbReference type="RefSeq" id="WP_083011711.1">
    <property type="nucleotide sequence ID" value="NZ_CP060015.1"/>
</dbReference>
<feature type="repeat" description="NHL" evidence="2">
    <location>
        <begin position="160"/>
        <end position="203"/>
    </location>
</feature>
<feature type="repeat" description="NHL" evidence="2">
    <location>
        <begin position="288"/>
        <end position="318"/>
    </location>
</feature>
<dbReference type="SUPFAM" id="SSF63829">
    <property type="entry name" value="Calcium-dependent phosphotriesterase"/>
    <property type="match status" value="1"/>
</dbReference>
<dbReference type="CDD" id="cd05819">
    <property type="entry name" value="NHL"/>
    <property type="match status" value="1"/>
</dbReference>
<evidence type="ECO:0000313" key="4">
    <source>
        <dbReference type="Proteomes" id="UP000243140"/>
    </source>
</evidence>
<dbReference type="Pfam" id="PF01436">
    <property type="entry name" value="NHL"/>
    <property type="match status" value="4"/>
</dbReference>
<organism evidence="3 4">
    <name type="scientific">Mycobacterium malmoense</name>
    <dbReference type="NCBI Taxonomy" id="1780"/>
    <lineage>
        <taxon>Bacteria</taxon>
        <taxon>Bacillati</taxon>
        <taxon>Actinomycetota</taxon>
        <taxon>Actinomycetes</taxon>
        <taxon>Mycobacteriales</taxon>
        <taxon>Mycobacteriaceae</taxon>
        <taxon>Mycobacterium</taxon>
    </lineage>
</organism>
<dbReference type="InterPro" id="IPR001258">
    <property type="entry name" value="NHL_repeat"/>
</dbReference>
<comment type="caution">
    <text evidence="3">The sequence shown here is derived from an EMBL/GenBank/DDBJ whole genome shotgun (WGS) entry which is preliminary data.</text>
</comment>
<feature type="repeat" description="NHL" evidence="2">
    <location>
        <begin position="113"/>
        <end position="156"/>
    </location>
</feature>
<dbReference type="PROSITE" id="PS51125">
    <property type="entry name" value="NHL"/>
    <property type="match status" value="5"/>
</dbReference>
<dbReference type="EMBL" id="MVHV01000024">
    <property type="protein sequence ID" value="ORA79128.1"/>
    <property type="molecule type" value="Genomic_DNA"/>
</dbReference>
<gene>
    <name evidence="3" type="ORF">BST29_19975</name>
</gene>
<keyword evidence="4" id="KW-1185">Reference proteome</keyword>
<evidence type="ECO:0000256" key="1">
    <source>
        <dbReference type="ARBA" id="ARBA00022737"/>
    </source>
</evidence>
<accession>A0ABX3SMP6</accession>
<evidence type="ECO:0008006" key="5">
    <source>
        <dbReference type="Google" id="ProtNLM"/>
    </source>
</evidence>
<feature type="repeat" description="NHL" evidence="2">
    <location>
        <begin position="208"/>
        <end position="245"/>
    </location>
</feature>
<name>A0ABX3SMP6_MYCMA</name>
<dbReference type="InterPro" id="IPR050952">
    <property type="entry name" value="TRIM-NHL_E3_ligases"/>
</dbReference>
<protein>
    <recommendedName>
        <fullName evidence="5">SMP-30/Gluconolactonase/LRE-like region domain-containing protein</fullName>
    </recommendedName>
</protein>
<dbReference type="PANTHER" id="PTHR24104">
    <property type="entry name" value="E3 UBIQUITIN-PROTEIN LIGASE NHLRC1-RELATED"/>
    <property type="match status" value="1"/>
</dbReference>
<evidence type="ECO:0000313" key="3">
    <source>
        <dbReference type="EMBL" id="ORA79128.1"/>
    </source>
</evidence>
<sequence length="325" mass="36216">MTAARPAQASPRCRAIGLGRITGRGFQHPVDVALGNQDELYVLSRSSSWKDKQPRITVTSLDEQAFREIGSFGTDPGCFLAPTALAVDRAGRIYVADEDLHQISVFDADGTFLTRWGTHGAAPGQLDRPSGLRCDDDDCLWVTDSINARVQRFTRDGNLLSCFGSFGTEPGQLNMPWGVAVGPDGDIWVSDWRNDRVQRFCPNGDFRGIYGAGLLSRPSGVAVDEAGRIYVSDWGHDSVRIFDEQGRCTTTLSGDAPLSHWAQQYLEMYPQVDERRREANRYEEERRFYRPVGMAVGPEGQLLVADSGRHRLQVYERPFQPKDSL</sequence>
<dbReference type="InterPro" id="IPR011042">
    <property type="entry name" value="6-blade_b-propeller_TolB-like"/>
</dbReference>